<protein>
    <submittedName>
        <fullName evidence="1">Uncharacterized protein</fullName>
    </submittedName>
</protein>
<evidence type="ECO:0000313" key="2">
    <source>
        <dbReference type="Proteomes" id="UP000694036"/>
    </source>
</evidence>
<dbReference type="AlphaFoldDB" id="A0A8F5C0Y0"/>
<dbReference type="EMBL" id="CP077713">
    <property type="protein sequence ID" value="QXJ35006.1"/>
    <property type="molecule type" value="Genomic_DNA"/>
</dbReference>
<reference evidence="1 2" key="1">
    <citation type="journal article" date="2021" name="Environ. Microbiol.">
        <title>New insights into the diversity and evolution of the archaeal mobilome from three complete genomes of Saccharolobus shibatae.</title>
        <authorList>
            <person name="Medvedeva S."/>
            <person name="Brandt D."/>
            <person name="Cvirkaite-Krupovic V."/>
            <person name="Liu Y."/>
            <person name="Severinov K."/>
            <person name="Ishino S."/>
            <person name="Ishino Y."/>
            <person name="Prangishvili D."/>
            <person name="Kalinowski J."/>
            <person name="Krupovic M."/>
        </authorList>
    </citation>
    <scope>NUCLEOTIDE SEQUENCE [LARGE SCALE GENOMIC DNA]</scope>
    <source>
        <strain evidence="1 2">S38A</strain>
    </source>
</reference>
<evidence type="ECO:0000313" key="1">
    <source>
        <dbReference type="EMBL" id="QXJ35006.1"/>
    </source>
</evidence>
<dbReference type="Proteomes" id="UP000694036">
    <property type="component" value="Chromosome"/>
</dbReference>
<organism evidence="1 2">
    <name type="scientific">Saccharolobus shibatae</name>
    <dbReference type="NCBI Taxonomy" id="2286"/>
    <lineage>
        <taxon>Archaea</taxon>
        <taxon>Thermoproteota</taxon>
        <taxon>Thermoprotei</taxon>
        <taxon>Sulfolobales</taxon>
        <taxon>Sulfolobaceae</taxon>
        <taxon>Saccharolobus</taxon>
    </lineage>
</organism>
<sequence length="84" mass="9565">MAFLIASANGDTLQVFAPDTDGVIYVDHLEDVKSECGKYIRLFSSYDQNIIKSTSVKLWHYYANKEVKFTDEEKNLLSELGIKV</sequence>
<dbReference type="RefSeq" id="WP_261309995.1">
    <property type="nucleotide sequence ID" value="NZ_CP077713.1"/>
</dbReference>
<name>A0A8F5C0Y0_9CREN</name>
<gene>
    <name evidence="1" type="ORF">J5U22_01553</name>
</gene>
<dbReference type="GeneID" id="65556968"/>
<keyword evidence="2" id="KW-1185">Reference proteome</keyword>
<proteinExistence type="predicted"/>
<accession>A0A8F5C0Y0</accession>